<accession>A0A6G9AQX7</accession>
<dbReference type="PANTHER" id="PTHR43760:SF1">
    <property type="entry name" value="ENDORIBONUCLEASE L-PSP_CHORISMATE MUTASE-LIKE DOMAIN-CONTAINING PROTEIN"/>
    <property type="match status" value="1"/>
</dbReference>
<sequence length="175" mass="18843">MKINFVLFTLFVFAFVNYSHGQTPEQTLTKMGVELFAPTKSAGNYVKAVRSGNLVFLAGHVSTRADGTGITGKLGKDLTVDQGYEAARTTTISLLSTLKAELGELALVRRIVKVTGFVNSTPDFTDQPKVINGCSDLLVALFGDKGKHARSAVGMAALPSNYAVEIEMIVEIERQ</sequence>
<dbReference type="RefSeq" id="WP_167211820.1">
    <property type="nucleotide sequence ID" value="NZ_CP050063.1"/>
</dbReference>
<gene>
    <name evidence="2" type="ORF">G8759_20765</name>
</gene>
<dbReference type="SUPFAM" id="SSF55298">
    <property type="entry name" value="YjgF-like"/>
    <property type="match status" value="1"/>
</dbReference>
<keyword evidence="3" id="KW-1185">Reference proteome</keyword>
<dbReference type="PANTHER" id="PTHR43760">
    <property type="entry name" value="ENDORIBONUCLEASE-RELATED"/>
    <property type="match status" value="1"/>
</dbReference>
<dbReference type="EMBL" id="CP050063">
    <property type="protein sequence ID" value="QIP14877.1"/>
    <property type="molecule type" value="Genomic_DNA"/>
</dbReference>
<name>A0A6G9AQX7_9BACT</name>
<reference evidence="2 3" key="1">
    <citation type="submission" date="2020-03" db="EMBL/GenBank/DDBJ databases">
        <authorList>
            <person name="Kim M.K."/>
        </authorList>
    </citation>
    <scope>NUCLEOTIDE SEQUENCE [LARGE SCALE GENOMIC DNA]</scope>
    <source>
        <strain evidence="2 3">BT328</strain>
    </source>
</reference>
<organism evidence="2 3">
    <name type="scientific">Spirosoma aureum</name>
    <dbReference type="NCBI Taxonomy" id="2692134"/>
    <lineage>
        <taxon>Bacteria</taxon>
        <taxon>Pseudomonadati</taxon>
        <taxon>Bacteroidota</taxon>
        <taxon>Cytophagia</taxon>
        <taxon>Cytophagales</taxon>
        <taxon>Cytophagaceae</taxon>
        <taxon>Spirosoma</taxon>
    </lineage>
</organism>
<dbReference type="InterPro" id="IPR006175">
    <property type="entry name" value="YjgF/YER057c/UK114"/>
</dbReference>
<dbReference type="CDD" id="cd02199">
    <property type="entry name" value="YjgF_YER057c_UK114_like_1"/>
    <property type="match status" value="1"/>
</dbReference>
<dbReference type="Pfam" id="PF01042">
    <property type="entry name" value="Ribonuc_L-PSP"/>
    <property type="match status" value="1"/>
</dbReference>
<dbReference type="KEGG" id="spib:G8759_20765"/>
<dbReference type="Proteomes" id="UP000501802">
    <property type="component" value="Chromosome"/>
</dbReference>
<dbReference type="Gene3D" id="3.30.1330.40">
    <property type="entry name" value="RutC-like"/>
    <property type="match status" value="1"/>
</dbReference>
<evidence type="ECO:0000313" key="3">
    <source>
        <dbReference type="Proteomes" id="UP000501802"/>
    </source>
</evidence>
<dbReference type="InterPro" id="IPR013813">
    <property type="entry name" value="Endoribo_LPSP/chorism_mut-like"/>
</dbReference>
<proteinExistence type="predicted"/>
<evidence type="ECO:0000313" key="2">
    <source>
        <dbReference type="EMBL" id="QIP14877.1"/>
    </source>
</evidence>
<feature type="signal peptide" evidence="1">
    <location>
        <begin position="1"/>
        <end position="21"/>
    </location>
</feature>
<protein>
    <submittedName>
        <fullName evidence="2">RidA family protein</fullName>
    </submittedName>
</protein>
<dbReference type="InterPro" id="IPR035959">
    <property type="entry name" value="RutC-like_sf"/>
</dbReference>
<dbReference type="AlphaFoldDB" id="A0A6G9AQX7"/>
<keyword evidence="1" id="KW-0732">Signal</keyword>
<feature type="chain" id="PRO_5026215378" evidence="1">
    <location>
        <begin position="22"/>
        <end position="175"/>
    </location>
</feature>
<evidence type="ECO:0000256" key="1">
    <source>
        <dbReference type="SAM" id="SignalP"/>
    </source>
</evidence>